<proteinExistence type="predicted"/>
<dbReference type="InterPro" id="IPR052158">
    <property type="entry name" value="INH-QAR"/>
</dbReference>
<feature type="domain" description="DJ-1/PfpI" evidence="1">
    <location>
        <begin position="35"/>
        <end position="162"/>
    </location>
</feature>
<dbReference type="EMBL" id="JAWDJX010000002">
    <property type="protein sequence ID" value="KAK3058048.1"/>
    <property type="molecule type" value="Genomic_DNA"/>
</dbReference>
<dbReference type="InterPro" id="IPR029062">
    <property type="entry name" value="Class_I_gatase-like"/>
</dbReference>
<accession>A0AAJ0GI63</accession>
<dbReference type="AlphaFoldDB" id="A0AAJ0GI63"/>
<dbReference type="SUPFAM" id="SSF52317">
    <property type="entry name" value="Class I glutamine amidotransferase-like"/>
    <property type="match status" value="1"/>
</dbReference>
<protein>
    <recommendedName>
        <fullName evidence="1">DJ-1/PfpI domain-containing protein</fullName>
    </recommendedName>
</protein>
<reference evidence="2" key="1">
    <citation type="submission" date="2023-04" db="EMBL/GenBank/DDBJ databases">
        <title>Black Yeasts Isolated from many extreme environments.</title>
        <authorList>
            <person name="Coleine C."/>
            <person name="Stajich J.E."/>
            <person name="Selbmann L."/>
        </authorList>
    </citation>
    <scope>NUCLEOTIDE SEQUENCE</scope>
    <source>
        <strain evidence="2">CCFEE 5312</strain>
    </source>
</reference>
<name>A0AAJ0GI63_9PEZI</name>
<dbReference type="Pfam" id="PF01965">
    <property type="entry name" value="DJ-1_PfpI"/>
    <property type="match status" value="1"/>
</dbReference>
<dbReference type="CDD" id="cd03139">
    <property type="entry name" value="GATase1_PfpI_2"/>
    <property type="match status" value="1"/>
</dbReference>
<organism evidence="2 3">
    <name type="scientific">Extremus antarcticus</name>
    <dbReference type="NCBI Taxonomy" id="702011"/>
    <lineage>
        <taxon>Eukaryota</taxon>
        <taxon>Fungi</taxon>
        <taxon>Dikarya</taxon>
        <taxon>Ascomycota</taxon>
        <taxon>Pezizomycotina</taxon>
        <taxon>Dothideomycetes</taxon>
        <taxon>Dothideomycetidae</taxon>
        <taxon>Mycosphaerellales</taxon>
        <taxon>Extremaceae</taxon>
        <taxon>Extremus</taxon>
    </lineage>
</organism>
<dbReference type="PANTHER" id="PTHR43130">
    <property type="entry name" value="ARAC-FAMILY TRANSCRIPTIONAL REGULATOR"/>
    <property type="match status" value="1"/>
</dbReference>
<dbReference type="InterPro" id="IPR002818">
    <property type="entry name" value="DJ-1/PfpI"/>
</dbReference>
<keyword evidence="3" id="KW-1185">Reference proteome</keyword>
<gene>
    <name evidence="2" type="ORF">LTR09_001125</name>
</gene>
<dbReference type="Gene3D" id="3.40.50.880">
    <property type="match status" value="1"/>
</dbReference>
<dbReference type="PANTHER" id="PTHR43130:SF15">
    <property type="entry name" value="THIJ_PFPI FAMILY PROTEIN (AFU_ORTHOLOGUE AFUA_5G14240)"/>
    <property type="match status" value="1"/>
</dbReference>
<evidence type="ECO:0000259" key="1">
    <source>
        <dbReference type="Pfam" id="PF01965"/>
    </source>
</evidence>
<sequence length="199" mass="21909">MGPLEALQTLARKVSIDVSFIGETLDPVSPKPAVMTPISQNAWQDVVPTHTYDNPPSDLEVLMVPGGAWSRNPDLNTTFDFLKDTYPELKYFFTACTGSYVAARSGLLDGKRATTNKAAYTSLTPLVPAVDWVPHARWVVDGNIWTTSGVSAGIDGTLALIECLYGTAMTEWISDQMEYERHTYPRWDPFAAVFNVTDA</sequence>
<comment type="caution">
    <text evidence="2">The sequence shown here is derived from an EMBL/GenBank/DDBJ whole genome shotgun (WGS) entry which is preliminary data.</text>
</comment>
<evidence type="ECO:0000313" key="2">
    <source>
        <dbReference type="EMBL" id="KAK3058048.1"/>
    </source>
</evidence>
<dbReference type="Proteomes" id="UP001271007">
    <property type="component" value="Unassembled WGS sequence"/>
</dbReference>
<evidence type="ECO:0000313" key="3">
    <source>
        <dbReference type="Proteomes" id="UP001271007"/>
    </source>
</evidence>